<dbReference type="PANTHER" id="PTHR43603:SF1">
    <property type="entry name" value="ZINC-REGULATED GTPASE METALLOPROTEIN ACTIVATOR 1"/>
    <property type="match status" value="1"/>
</dbReference>
<dbReference type="InterPro" id="IPR011146">
    <property type="entry name" value="HIT-like"/>
</dbReference>
<keyword evidence="2 12" id="KW-0378">Hydrolase</keyword>
<accession>A0A1M8A317</accession>
<evidence type="ECO:0000256" key="7">
    <source>
        <dbReference type="PIRSR" id="PIRSR639383-2"/>
    </source>
</evidence>
<gene>
    <name evidence="12" type="ORF">MSYG_1174</name>
</gene>
<evidence type="ECO:0000256" key="9">
    <source>
        <dbReference type="PROSITE-ProRule" id="PRU00464"/>
    </source>
</evidence>
<dbReference type="PROSITE" id="PS00892">
    <property type="entry name" value="HIT_1"/>
    <property type="match status" value="1"/>
</dbReference>
<dbReference type="SUPFAM" id="SSF54197">
    <property type="entry name" value="HIT-like"/>
    <property type="match status" value="1"/>
</dbReference>
<dbReference type="InterPro" id="IPR011629">
    <property type="entry name" value="CobW-like_C"/>
</dbReference>
<evidence type="ECO:0000256" key="10">
    <source>
        <dbReference type="SAM" id="MobiDB-lite"/>
    </source>
</evidence>
<dbReference type="OMA" id="WIDHEND"/>
<dbReference type="AlphaFoldDB" id="A0A1M8A317"/>
<dbReference type="InterPro" id="IPR036627">
    <property type="entry name" value="CobW-likC_sf"/>
</dbReference>
<feature type="compositionally biased region" description="Acidic residues" evidence="10">
    <location>
        <begin position="549"/>
        <end position="558"/>
    </location>
</feature>
<evidence type="ECO:0000256" key="8">
    <source>
        <dbReference type="PIRSR" id="PIRSR639383-3"/>
    </source>
</evidence>
<evidence type="ECO:0000313" key="12">
    <source>
        <dbReference type="EMBL" id="SHO76835.1"/>
    </source>
</evidence>
<feature type="binding site" evidence="7">
    <location>
        <position position="108"/>
    </location>
    <ligand>
        <name>substrate</name>
    </ligand>
</feature>
<dbReference type="CDD" id="cd03112">
    <property type="entry name" value="CobW-like"/>
    <property type="match status" value="1"/>
</dbReference>
<dbReference type="Gene3D" id="3.30.1220.10">
    <property type="entry name" value="CobW-like, C-terminal domain"/>
    <property type="match status" value="1"/>
</dbReference>
<dbReference type="InterPro" id="IPR039383">
    <property type="entry name" value="FHIT"/>
</dbReference>
<comment type="catalytic activity">
    <reaction evidence="5">
        <text>GTP + H2O = GDP + phosphate + H(+)</text>
        <dbReference type="Rhea" id="RHEA:19669"/>
        <dbReference type="ChEBI" id="CHEBI:15377"/>
        <dbReference type="ChEBI" id="CHEBI:15378"/>
        <dbReference type="ChEBI" id="CHEBI:37565"/>
        <dbReference type="ChEBI" id="CHEBI:43474"/>
        <dbReference type="ChEBI" id="CHEBI:58189"/>
    </reaction>
    <physiologicalReaction direction="left-to-right" evidence="5">
        <dbReference type="Rhea" id="RHEA:19670"/>
    </physiologicalReaction>
</comment>
<dbReference type="CDD" id="cd01275">
    <property type="entry name" value="FHIT"/>
    <property type="match status" value="1"/>
</dbReference>
<organism evidence="12 13">
    <name type="scientific">Malassezia sympodialis (strain ATCC 42132)</name>
    <name type="common">Atopic eczema-associated yeast</name>
    <dbReference type="NCBI Taxonomy" id="1230383"/>
    <lineage>
        <taxon>Eukaryota</taxon>
        <taxon>Fungi</taxon>
        <taxon>Dikarya</taxon>
        <taxon>Basidiomycota</taxon>
        <taxon>Ustilaginomycotina</taxon>
        <taxon>Malasseziomycetes</taxon>
        <taxon>Malasseziales</taxon>
        <taxon>Malasseziaceae</taxon>
        <taxon>Malassezia</taxon>
    </lineage>
</organism>
<evidence type="ECO:0000259" key="11">
    <source>
        <dbReference type="PROSITE" id="PS51084"/>
    </source>
</evidence>
<sequence>MGPLGRAYHSRPSLSILRYSQSSWPKIALGRRKLLQGRTTETKKWYIKRGARMGRFFPIFSNMAPVATAEKSTTDGEEPTTFKSTHFSSFDVTDQVFYETEDAAAIVNLKPVVPGHVLVIPRVHYKRLADVPPAELAAMFDVVQKVGRVVEHAFSGDSLSIAIQDGASAGQTVNHVHVHILPRRPRDIEPNDKVYDLLDKFGLELRDVHQGKQMDSERKPRTKEQMREEAQWLKSQCSQLLGKQRPGKLPVTLLSGFLGSGKTTLLRHILSSPDHGLRIAVIVNDMSELNIDAQLIAGRRLIQGNEHLVEMSNGCVCCTLRADLLEEVAALARDRHIDYLVIESSGISEPMQVAETFSAEFSANAVEDEKLAAILQRGGLPAVAQLDTCCTVVDAASVFHDFHTSDFLVDRHAGMVPEEDDRNISDLMVDQLEFADCVIVNKADLVSGEALKQVISLVKKLNPEANIIPATHGKIDVKKVLGTKSFSFEKAAMSAGWLRSLIEGHKPESEEYGISSFVYRSRRPFHPQRLWNTIRECFVVIQEEFMDDGEVGEEEVEEGHEAGEHKEDIEVDDEEQPALRPDARLASKRKSEVWNPLLRSKGFLWLATRPMLFGEWSQAGVMLTLTGGARWRCEVPRDEWPEDPDVIEAIRRDFDPDTPWGDRRQELVFIGNGINHELIRMTMNSCLLNDEEWSQWVNIMSSDESMEDKQNQLVDLFDDGFEDWIDHENDEHVHNMDYESAMDEA</sequence>
<dbReference type="GO" id="GO:0000166">
    <property type="term" value="F:nucleotide binding"/>
    <property type="evidence" value="ECO:0007669"/>
    <property type="project" value="UniProtKB-KW"/>
</dbReference>
<dbReference type="EMBL" id="LT671822">
    <property type="protein sequence ID" value="SHO76835.1"/>
    <property type="molecule type" value="Genomic_DNA"/>
</dbReference>
<dbReference type="Gene3D" id="3.40.50.300">
    <property type="entry name" value="P-loop containing nucleotide triphosphate hydrolases"/>
    <property type="match status" value="1"/>
</dbReference>
<evidence type="ECO:0000256" key="5">
    <source>
        <dbReference type="ARBA" id="ARBA00049117"/>
    </source>
</evidence>
<feature type="short sequence motif" description="Histidine triad motif" evidence="9">
    <location>
        <begin position="175"/>
        <end position="179"/>
    </location>
</feature>
<dbReference type="OrthoDB" id="272672at2759"/>
<feature type="binding site" evidence="7">
    <location>
        <position position="179"/>
    </location>
    <ligand>
        <name>substrate</name>
    </ligand>
</feature>
<dbReference type="PROSITE" id="PS51084">
    <property type="entry name" value="HIT_2"/>
    <property type="match status" value="1"/>
</dbReference>
<evidence type="ECO:0000313" key="13">
    <source>
        <dbReference type="Proteomes" id="UP000186303"/>
    </source>
</evidence>
<feature type="binding site" evidence="7">
    <location>
        <begin position="170"/>
        <end position="173"/>
    </location>
    <ligand>
        <name>substrate</name>
    </ligand>
</feature>
<keyword evidence="1" id="KW-0547">Nucleotide-binding</keyword>
<keyword evidence="3" id="KW-0143">Chaperone</keyword>
<evidence type="ECO:0000256" key="1">
    <source>
        <dbReference type="ARBA" id="ARBA00022741"/>
    </source>
</evidence>
<dbReference type="FunFam" id="3.30.428.10:FF:000011">
    <property type="entry name" value="Fragile histidine triad"/>
    <property type="match status" value="1"/>
</dbReference>
<feature type="region of interest" description="Disordered" evidence="10">
    <location>
        <begin position="549"/>
        <end position="581"/>
    </location>
</feature>
<dbReference type="Proteomes" id="UP000186303">
    <property type="component" value="Chromosome 2"/>
</dbReference>
<dbReference type="InterPro" id="IPR051927">
    <property type="entry name" value="Zn_Chap_cDPG_Synth"/>
</dbReference>
<keyword evidence="13" id="KW-1185">Reference proteome</keyword>
<dbReference type="STRING" id="1230383.A0A1M8A317"/>
<dbReference type="SMART" id="SM00833">
    <property type="entry name" value="CobW_C"/>
    <property type="match status" value="1"/>
</dbReference>
<dbReference type="InterPro" id="IPR003495">
    <property type="entry name" value="CobW/HypB/UreG_nucleotide-bd"/>
</dbReference>
<evidence type="ECO:0000256" key="6">
    <source>
        <dbReference type="PIRSR" id="PIRSR639383-1"/>
    </source>
</evidence>
<dbReference type="InterPro" id="IPR036265">
    <property type="entry name" value="HIT-like_sf"/>
</dbReference>
<dbReference type="Pfam" id="PF02492">
    <property type="entry name" value="cobW"/>
    <property type="match status" value="1"/>
</dbReference>
<comment type="similarity">
    <text evidence="4">Belongs to the SIMIBI class G3E GTPase family. ZNG1 subfamily.</text>
</comment>
<dbReference type="Pfam" id="PF07683">
    <property type="entry name" value="CobW_C"/>
    <property type="match status" value="1"/>
</dbReference>
<dbReference type="InterPro" id="IPR027417">
    <property type="entry name" value="P-loop_NTPase"/>
</dbReference>
<evidence type="ECO:0000256" key="2">
    <source>
        <dbReference type="ARBA" id="ARBA00022801"/>
    </source>
</evidence>
<dbReference type="PANTHER" id="PTHR43603">
    <property type="entry name" value="COBW DOMAIN-CONTAINING PROTEIN DDB_G0274527"/>
    <property type="match status" value="1"/>
</dbReference>
<dbReference type="SUPFAM" id="SSF90002">
    <property type="entry name" value="Hypothetical protein YjiA, C-terminal domain"/>
    <property type="match status" value="1"/>
</dbReference>
<feature type="binding site" evidence="7">
    <location>
        <position position="164"/>
    </location>
    <ligand>
        <name>substrate</name>
    </ligand>
</feature>
<dbReference type="InterPro" id="IPR019808">
    <property type="entry name" value="Histidine_triad_CS"/>
</dbReference>
<evidence type="ECO:0000256" key="3">
    <source>
        <dbReference type="ARBA" id="ARBA00023186"/>
    </source>
</evidence>
<feature type="domain" description="HIT" evidence="11">
    <location>
        <begin position="83"/>
        <end position="190"/>
    </location>
</feature>
<dbReference type="VEuPathDB" id="FungiDB:MSYG_1174"/>
<feature type="compositionally biased region" description="Basic and acidic residues" evidence="10">
    <location>
        <begin position="559"/>
        <end position="568"/>
    </location>
</feature>
<proteinExistence type="inferred from homology"/>
<feature type="active site" description="Tele-AMP-histidine intermediate" evidence="6">
    <location>
        <position position="177"/>
    </location>
</feature>
<protein>
    <submittedName>
        <fullName evidence="12">Similar to S.cerevisiae protein HNT2 (Dinucleoside triphosphate hydrolase)</fullName>
    </submittedName>
</protein>
<dbReference type="Pfam" id="PF01230">
    <property type="entry name" value="HIT"/>
    <property type="match status" value="1"/>
</dbReference>
<dbReference type="GO" id="GO:0016787">
    <property type="term" value="F:hydrolase activity"/>
    <property type="evidence" value="ECO:0007669"/>
    <property type="project" value="UniProtKB-KW"/>
</dbReference>
<evidence type="ECO:0000256" key="4">
    <source>
        <dbReference type="ARBA" id="ARBA00034320"/>
    </source>
</evidence>
<reference evidence="13" key="1">
    <citation type="journal article" date="2017" name="Nucleic Acids Res.">
        <title>Proteogenomics produces comprehensive and highly accurate protein-coding gene annotation in a complete genome assembly of Malassezia sympodialis.</title>
        <authorList>
            <person name="Zhu Y."/>
            <person name="Engstroem P.G."/>
            <person name="Tellgren-Roth C."/>
            <person name="Baudo C.D."/>
            <person name="Kennell J.C."/>
            <person name="Sun S."/>
            <person name="Billmyre R.B."/>
            <person name="Schroeder M.S."/>
            <person name="Andersson A."/>
            <person name="Holm T."/>
            <person name="Sigurgeirsson B."/>
            <person name="Wu G."/>
            <person name="Sankaranarayanan S.R."/>
            <person name="Siddharthan R."/>
            <person name="Sanyal K."/>
            <person name="Lundeberg J."/>
            <person name="Nystedt B."/>
            <person name="Boekhout T."/>
            <person name="Dawson T.L. Jr."/>
            <person name="Heitman J."/>
            <person name="Scheynius A."/>
            <person name="Lehtioe J."/>
        </authorList>
    </citation>
    <scope>NUCLEOTIDE SEQUENCE [LARGE SCALE GENOMIC DNA]</scope>
    <source>
        <strain evidence="13">ATCC 42132</strain>
    </source>
</reference>
<name>A0A1M8A317_MALS4</name>
<dbReference type="SUPFAM" id="SSF52540">
    <property type="entry name" value="P-loop containing nucleoside triphosphate hydrolases"/>
    <property type="match status" value="1"/>
</dbReference>
<feature type="site" description="Important for induction of apoptosis" evidence="8">
    <location>
        <position position="195"/>
    </location>
</feature>
<dbReference type="Gene3D" id="3.30.428.10">
    <property type="entry name" value="HIT-like"/>
    <property type="match status" value="1"/>
</dbReference>